<dbReference type="VEuPathDB" id="FungiDB:H257_04534"/>
<evidence type="ECO:0000256" key="1">
    <source>
        <dbReference type="ARBA" id="ARBA00022741"/>
    </source>
</evidence>
<evidence type="ECO:0000259" key="5">
    <source>
        <dbReference type="PROSITE" id="PS50011"/>
    </source>
</evidence>
<dbReference type="PROSITE" id="PS50011">
    <property type="entry name" value="PROTEIN_KINASE_DOM"/>
    <property type="match status" value="1"/>
</dbReference>
<evidence type="ECO:0000256" key="3">
    <source>
        <dbReference type="PROSITE-ProRule" id="PRU10141"/>
    </source>
</evidence>
<dbReference type="FunFam" id="3.30.200.20:FF:000042">
    <property type="entry name" value="Aurora kinase A"/>
    <property type="match status" value="1"/>
</dbReference>
<dbReference type="PANTHER" id="PTHR24347">
    <property type="entry name" value="SERINE/THREONINE-PROTEIN KINASE"/>
    <property type="match status" value="1"/>
</dbReference>
<feature type="domain" description="Protein kinase" evidence="5">
    <location>
        <begin position="58"/>
        <end position="319"/>
    </location>
</feature>
<sequence>MGCNLSLCPSRPEMKDEESIDGVDVHATTSVHAVDVPVVVAPVQVTTTPSQLFFRDKYVLGGTLGEGSFAIVKKARNKETGVSYAVKVFKKDALSDQDDCDIHSEVAILGRLNHANVLNLVDFFSEPKYYYIVTDLCEGGELFDRIAQLSYYTEREARNLVKVLLTAIAYCHDLGIVHRDLKPENILMLDKEDNASIKIADFGFAKDAAAVNGLTTTCGSPEYVAPEIIGRSDTAQTYGKPVDIWSIGVITYVLLGGYTPFHDDNQSILFDNICRGRFIFYSPDWDEISDDAKAFITMALTVDPSHRPTATELLCDPWIVDENVSMYQLSGVQEKLPMLHTSANKFKAAVNATMLVNRFRAKSSADSPPSPRYVSL</sequence>
<dbReference type="CDD" id="cd05117">
    <property type="entry name" value="STKc_CAMK"/>
    <property type="match status" value="1"/>
</dbReference>
<keyword evidence="4" id="KW-0723">Serine/threonine-protein kinase</keyword>
<dbReference type="RefSeq" id="XP_009827397.1">
    <property type="nucleotide sequence ID" value="XM_009829095.1"/>
</dbReference>
<dbReference type="InterPro" id="IPR017441">
    <property type="entry name" value="Protein_kinase_ATP_BS"/>
</dbReference>
<keyword evidence="2 3" id="KW-0067">ATP-binding</keyword>
<dbReference type="Gene3D" id="1.10.510.10">
    <property type="entry name" value="Transferase(Phosphotransferase) domain 1"/>
    <property type="match status" value="1"/>
</dbReference>
<name>W4GTS9_APHAT</name>
<gene>
    <name evidence="6" type="ORF">H257_04534</name>
</gene>
<dbReference type="FunFam" id="1.10.510.10:FF:000571">
    <property type="entry name" value="Maternal embryonic leucine zipper kinase"/>
    <property type="match status" value="1"/>
</dbReference>
<feature type="binding site" evidence="3">
    <location>
        <position position="87"/>
    </location>
    <ligand>
        <name>ATP</name>
        <dbReference type="ChEBI" id="CHEBI:30616"/>
    </ligand>
</feature>
<dbReference type="GO" id="GO:0005524">
    <property type="term" value="F:ATP binding"/>
    <property type="evidence" value="ECO:0007669"/>
    <property type="project" value="UniProtKB-UniRule"/>
</dbReference>
<keyword evidence="6" id="KW-0808">Transferase</keyword>
<evidence type="ECO:0000256" key="4">
    <source>
        <dbReference type="RuleBase" id="RU000304"/>
    </source>
</evidence>
<comment type="similarity">
    <text evidence="4">Belongs to the protein kinase superfamily.</text>
</comment>
<evidence type="ECO:0000256" key="2">
    <source>
        <dbReference type="ARBA" id="ARBA00022840"/>
    </source>
</evidence>
<dbReference type="InterPro" id="IPR008271">
    <property type="entry name" value="Ser/Thr_kinase_AS"/>
</dbReference>
<reference evidence="6" key="1">
    <citation type="submission" date="2013-12" db="EMBL/GenBank/DDBJ databases">
        <title>The Genome Sequence of Aphanomyces astaci APO3.</title>
        <authorList>
            <consortium name="The Broad Institute Genomics Platform"/>
            <person name="Russ C."/>
            <person name="Tyler B."/>
            <person name="van West P."/>
            <person name="Dieguez-Uribeondo J."/>
            <person name="Young S.K."/>
            <person name="Zeng Q."/>
            <person name="Gargeya S."/>
            <person name="Fitzgerald M."/>
            <person name="Abouelleil A."/>
            <person name="Alvarado L."/>
            <person name="Chapman S.B."/>
            <person name="Gainer-Dewar J."/>
            <person name="Goldberg J."/>
            <person name="Griggs A."/>
            <person name="Gujja S."/>
            <person name="Hansen M."/>
            <person name="Howarth C."/>
            <person name="Imamovic A."/>
            <person name="Ireland A."/>
            <person name="Larimer J."/>
            <person name="McCowan C."/>
            <person name="Murphy C."/>
            <person name="Pearson M."/>
            <person name="Poon T.W."/>
            <person name="Priest M."/>
            <person name="Roberts A."/>
            <person name="Saif S."/>
            <person name="Shea T."/>
            <person name="Sykes S."/>
            <person name="Wortman J."/>
            <person name="Nusbaum C."/>
            <person name="Birren B."/>
        </authorList>
    </citation>
    <scope>NUCLEOTIDE SEQUENCE [LARGE SCALE GENOMIC DNA]</scope>
    <source>
        <strain evidence="6">APO3</strain>
    </source>
</reference>
<dbReference type="GeneID" id="20806530"/>
<dbReference type="OrthoDB" id="193931at2759"/>
<dbReference type="InterPro" id="IPR011009">
    <property type="entry name" value="Kinase-like_dom_sf"/>
</dbReference>
<keyword evidence="6" id="KW-0418">Kinase</keyword>
<dbReference type="SUPFAM" id="SSF56112">
    <property type="entry name" value="Protein kinase-like (PK-like)"/>
    <property type="match status" value="1"/>
</dbReference>
<dbReference type="PROSITE" id="PS00107">
    <property type="entry name" value="PROTEIN_KINASE_ATP"/>
    <property type="match status" value="1"/>
</dbReference>
<evidence type="ECO:0000313" key="6">
    <source>
        <dbReference type="EMBL" id="ETV82726.1"/>
    </source>
</evidence>
<dbReference type="STRING" id="112090.W4GTS9"/>
<protein>
    <submittedName>
        <fullName evidence="6">CAMK/CAMK1 protein kinase</fullName>
    </submittedName>
</protein>
<dbReference type="EMBL" id="KI913121">
    <property type="protein sequence ID" value="ETV82726.1"/>
    <property type="molecule type" value="Genomic_DNA"/>
</dbReference>
<proteinExistence type="inferred from homology"/>
<accession>W4GTS9</accession>
<organism evidence="6">
    <name type="scientific">Aphanomyces astaci</name>
    <name type="common">Crayfish plague agent</name>
    <dbReference type="NCBI Taxonomy" id="112090"/>
    <lineage>
        <taxon>Eukaryota</taxon>
        <taxon>Sar</taxon>
        <taxon>Stramenopiles</taxon>
        <taxon>Oomycota</taxon>
        <taxon>Saprolegniomycetes</taxon>
        <taxon>Saprolegniales</taxon>
        <taxon>Verrucalvaceae</taxon>
        <taxon>Aphanomyces</taxon>
    </lineage>
</organism>
<dbReference type="SMART" id="SM00220">
    <property type="entry name" value="S_TKc"/>
    <property type="match status" value="1"/>
</dbReference>
<dbReference type="InterPro" id="IPR000719">
    <property type="entry name" value="Prot_kinase_dom"/>
</dbReference>
<dbReference type="Pfam" id="PF00069">
    <property type="entry name" value="Pkinase"/>
    <property type="match status" value="1"/>
</dbReference>
<dbReference type="GO" id="GO:0004674">
    <property type="term" value="F:protein serine/threonine kinase activity"/>
    <property type="evidence" value="ECO:0007669"/>
    <property type="project" value="UniProtKB-KW"/>
</dbReference>
<dbReference type="AlphaFoldDB" id="W4GTS9"/>
<keyword evidence="1 3" id="KW-0547">Nucleotide-binding</keyword>
<dbReference type="PROSITE" id="PS00108">
    <property type="entry name" value="PROTEIN_KINASE_ST"/>
    <property type="match status" value="1"/>
</dbReference>